<organism evidence="2 3">
    <name type="scientific">Trametes coccinea (strain BRFM310)</name>
    <name type="common">Pycnoporus coccineus</name>
    <dbReference type="NCBI Taxonomy" id="1353009"/>
    <lineage>
        <taxon>Eukaryota</taxon>
        <taxon>Fungi</taxon>
        <taxon>Dikarya</taxon>
        <taxon>Basidiomycota</taxon>
        <taxon>Agaricomycotina</taxon>
        <taxon>Agaricomycetes</taxon>
        <taxon>Polyporales</taxon>
        <taxon>Polyporaceae</taxon>
        <taxon>Trametes</taxon>
    </lineage>
</organism>
<accession>A0A1Y2IXM1</accession>
<dbReference type="EMBL" id="KZ084095">
    <property type="protein sequence ID" value="OSD04682.1"/>
    <property type="molecule type" value="Genomic_DNA"/>
</dbReference>
<evidence type="ECO:0000256" key="1">
    <source>
        <dbReference type="SAM" id="MobiDB-lite"/>
    </source>
</evidence>
<reference evidence="2 3" key="1">
    <citation type="journal article" date="2015" name="Biotechnol. Biofuels">
        <title>Enhanced degradation of softwood versus hardwood by the white-rot fungus Pycnoporus coccineus.</title>
        <authorList>
            <person name="Couturier M."/>
            <person name="Navarro D."/>
            <person name="Chevret D."/>
            <person name="Henrissat B."/>
            <person name="Piumi F."/>
            <person name="Ruiz-Duenas F.J."/>
            <person name="Martinez A.T."/>
            <person name="Grigoriev I.V."/>
            <person name="Riley R."/>
            <person name="Lipzen A."/>
            <person name="Berrin J.G."/>
            <person name="Master E.R."/>
            <person name="Rosso M.N."/>
        </authorList>
    </citation>
    <scope>NUCLEOTIDE SEQUENCE [LARGE SCALE GENOMIC DNA]</scope>
    <source>
        <strain evidence="2 3">BRFM310</strain>
    </source>
</reference>
<keyword evidence="3" id="KW-1185">Reference proteome</keyword>
<evidence type="ECO:0000313" key="2">
    <source>
        <dbReference type="EMBL" id="OSD04682.1"/>
    </source>
</evidence>
<sequence length="147" mass="15156">MSIGTVPGGVARRERTRHRTQASPLLHLRHSPTSDGLQHGGGSAAGLPPAAFYANHSLSLHDSAGLARMQALHDTSALSGAPHNAAHSNLEHAPLQTYSFGVGAPCLYVALVMDSLVPHHPANTKSNLSTFSALAQALGSSTTSPIS</sequence>
<protein>
    <submittedName>
        <fullName evidence="2">Uncharacterized protein</fullName>
    </submittedName>
</protein>
<gene>
    <name evidence="2" type="ORF">PYCCODRAFT_58366</name>
</gene>
<dbReference type="AlphaFoldDB" id="A0A1Y2IXM1"/>
<evidence type="ECO:0000313" key="3">
    <source>
        <dbReference type="Proteomes" id="UP000193067"/>
    </source>
</evidence>
<feature type="region of interest" description="Disordered" evidence="1">
    <location>
        <begin position="1"/>
        <end position="42"/>
    </location>
</feature>
<name>A0A1Y2IXM1_TRAC3</name>
<dbReference type="Proteomes" id="UP000193067">
    <property type="component" value="Unassembled WGS sequence"/>
</dbReference>
<proteinExistence type="predicted"/>